<dbReference type="Proteomes" id="UP000785783">
    <property type="component" value="Unassembled WGS sequence"/>
</dbReference>
<reference evidence="2" key="1">
    <citation type="submission" date="2020-10" db="EMBL/GenBank/DDBJ databases">
        <title>Microbiome of the Black Sea water column analyzed by genome centric metagenomics.</title>
        <authorList>
            <person name="Cabello-Yeves P.J."/>
            <person name="Callieri C."/>
            <person name="Picazo A."/>
            <person name="Mehrshad M."/>
            <person name="Haro-Moreno J.M."/>
            <person name="Roda-Garcia J."/>
            <person name="Dzembekova N."/>
            <person name="Slabakova V."/>
            <person name="Slabakova N."/>
            <person name="Moncheva S."/>
            <person name="Rodriguez-Valera F."/>
        </authorList>
    </citation>
    <scope>NUCLEOTIDE SEQUENCE</scope>
    <source>
        <strain evidence="2">BS307-5m-G5</strain>
    </source>
</reference>
<dbReference type="PIRSF" id="PIRSF012608">
    <property type="entry name" value="UCP012608"/>
    <property type="match status" value="1"/>
</dbReference>
<dbReference type="AlphaFoldDB" id="A0A937HLW7"/>
<comment type="caution">
    <text evidence="2">The sequence shown here is derived from an EMBL/GenBank/DDBJ whole genome shotgun (WGS) entry which is preliminary data.</text>
</comment>
<evidence type="ECO:0000256" key="1">
    <source>
        <dbReference type="SAM" id="MobiDB-lite"/>
    </source>
</evidence>
<sequence>MNKNKNRKSSISSQDFSVTPPGDDVNEKILTAFDAQRRACEVLGSPLTRDVVGFCHDDFEAGGIIAKLVRGWQGDPLNDNVPLRLAGFAHHAALAGAAGLAQFYQSCGGAYDEKARTALEDALRHVFTEDEAGARKFLRSAPQTNETGRSASLLLGFSEISKRLSLPLRLREMGASAGLNLFFDKFHFALQTDTGAVHWGDADSPLTLEATWRGAAPALAGAIQVASRRGCDLFPVDITQADERRKLQCWVWGDMPARRARLLAALQIADRAPPQIDRADAAGWVAAQIIERPKGEATVLYHSIVWPYLSVAQRFAIESAFAQAAEAVTPDAPLVWLKMDGRELGTIAQLSYRIWTGENGPEGEEVIIGPCHPHGNDMEILAVL</sequence>
<protein>
    <submittedName>
        <fullName evidence="2">DUF2332 family protein</fullName>
    </submittedName>
</protein>
<dbReference type="Pfam" id="PF10094">
    <property type="entry name" value="DUF2332"/>
    <property type="match status" value="1"/>
</dbReference>
<organism evidence="2 3">
    <name type="scientific">PS1 clade bacterium</name>
    <dbReference type="NCBI Taxonomy" id="2175152"/>
    <lineage>
        <taxon>Bacteria</taxon>
        <taxon>Pseudomonadati</taxon>
        <taxon>Pseudomonadota</taxon>
        <taxon>Alphaproteobacteria</taxon>
        <taxon>PS1 clade</taxon>
    </lineage>
</organism>
<accession>A0A937HLW7</accession>
<dbReference type="InterPro" id="IPR011200">
    <property type="entry name" value="UCP012608"/>
</dbReference>
<name>A0A937HLW7_9PROT</name>
<dbReference type="EMBL" id="JADHOK010000002">
    <property type="protein sequence ID" value="MBL6761151.1"/>
    <property type="molecule type" value="Genomic_DNA"/>
</dbReference>
<evidence type="ECO:0000313" key="3">
    <source>
        <dbReference type="Proteomes" id="UP000785783"/>
    </source>
</evidence>
<proteinExistence type="predicted"/>
<feature type="region of interest" description="Disordered" evidence="1">
    <location>
        <begin position="1"/>
        <end position="22"/>
    </location>
</feature>
<gene>
    <name evidence="2" type="ORF">ISQ19_00465</name>
</gene>
<evidence type="ECO:0000313" key="2">
    <source>
        <dbReference type="EMBL" id="MBL6761151.1"/>
    </source>
</evidence>